<feature type="domain" description="O-methyltransferase C-terminal" evidence="4">
    <location>
        <begin position="106"/>
        <end position="319"/>
    </location>
</feature>
<dbReference type="PANTHER" id="PTHR43712">
    <property type="entry name" value="PUTATIVE (AFU_ORTHOLOGUE AFUA_4G14580)-RELATED"/>
    <property type="match status" value="1"/>
</dbReference>
<dbReference type="InterPro" id="IPR012967">
    <property type="entry name" value="COMT_dimerisation"/>
</dbReference>
<keyword evidence="3" id="KW-0949">S-adenosyl-L-methionine</keyword>
<evidence type="ECO:0008006" key="8">
    <source>
        <dbReference type="Google" id="ProtNLM"/>
    </source>
</evidence>
<feature type="domain" description="O-methyltransferase dimerisation" evidence="5">
    <location>
        <begin position="10"/>
        <end position="77"/>
    </location>
</feature>
<dbReference type="RefSeq" id="WP_210033422.1">
    <property type="nucleotide sequence ID" value="NZ_JAGINU010000001.1"/>
</dbReference>
<keyword evidence="2" id="KW-0808">Transferase</keyword>
<dbReference type="PROSITE" id="PS51683">
    <property type="entry name" value="SAM_OMT_II"/>
    <property type="match status" value="1"/>
</dbReference>
<evidence type="ECO:0000313" key="7">
    <source>
        <dbReference type="Proteomes" id="UP001519295"/>
    </source>
</evidence>
<dbReference type="SUPFAM" id="SSF53335">
    <property type="entry name" value="S-adenosyl-L-methionine-dependent methyltransferases"/>
    <property type="match status" value="1"/>
</dbReference>
<keyword evidence="7" id="KW-1185">Reference proteome</keyword>
<comment type="caution">
    <text evidence="6">The sequence shown here is derived from an EMBL/GenBank/DDBJ whole genome shotgun (WGS) entry which is preliminary data.</text>
</comment>
<organism evidence="6 7">
    <name type="scientific">Pseudonocardia parietis</name>
    <dbReference type="NCBI Taxonomy" id="570936"/>
    <lineage>
        <taxon>Bacteria</taxon>
        <taxon>Bacillati</taxon>
        <taxon>Actinomycetota</taxon>
        <taxon>Actinomycetes</taxon>
        <taxon>Pseudonocardiales</taxon>
        <taxon>Pseudonocardiaceae</taxon>
        <taxon>Pseudonocardia</taxon>
    </lineage>
</organism>
<dbReference type="Gene3D" id="1.10.10.10">
    <property type="entry name" value="Winged helix-like DNA-binding domain superfamily/Winged helix DNA-binding domain"/>
    <property type="match status" value="1"/>
</dbReference>
<sequence>MSTTALALLTAPWAARAVTAAVRLGVIDELAGAPVSAADLATRLDLHEPGLQRLLRLLAGLGLLRTGAEPGTYTLTDDGAPLASDHPRSVRLLAEFYEEDYVRAAWASLEDGLRSGGPPFVAAHGRPVFDYLADVQERAARYTAAMAAGSRFGDRLPAAVDLTAARCVVDIGGGDGSVLAALLTACPQFQGILLDRPDVVPQARAALRDAGVADRVRVVGGDIFEPGAIPRGADAYLLSRVLHNWSDDRCRALLDTVRAAAGDAGGRVLVVERMIRAGAPDGPEDLLPLLFDLHMLVMTQGRERAEQEYVAMLEAAGFAAAPAVALPLGFSVLAGTPGG</sequence>
<evidence type="ECO:0000256" key="2">
    <source>
        <dbReference type="ARBA" id="ARBA00022679"/>
    </source>
</evidence>
<evidence type="ECO:0000256" key="1">
    <source>
        <dbReference type="ARBA" id="ARBA00022603"/>
    </source>
</evidence>
<dbReference type="InterPro" id="IPR036390">
    <property type="entry name" value="WH_DNA-bd_sf"/>
</dbReference>
<dbReference type="Pfam" id="PF08100">
    <property type="entry name" value="Dimerisation"/>
    <property type="match status" value="1"/>
</dbReference>
<protein>
    <recommendedName>
        <fullName evidence="8">Methyltransferase</fullName>
    </recommendedName>
</protein>
<dbReference type="PANTHER" id="PTHR43712:SF2">
    <property type="entry name" value="O-METHYLTRANSFERASE CICE"/>
    <property type="match status" value="1"/>
</dbReference>
<dbReference type="PIRSF" id="PIRSF005739">
    <property type="entry name" value="O-mtase"/>
    <property type="match status" value="1"/>
</dbReference>
<dbReference type="SUPFAM" id="SSF46785">
    <property type="entry name" value="Winged helix' DNA-binding domain"/>
    <property type="match status" value="1"/>
</dbReference>
<dbReference type="InterPro" id="IPR036388">
    <property type="entry name" value="WH-like_DNA-bd_sf"/>
</dbReference>
<dbReference type="InterPro" id="IPR001077">
    <property type="entry name" value="COMT_C"/>
</dbReference>
<dbReference type="InterPro" id="IPR016461">
    <property type="entry name" value="COMT-like"/>
</dbReference>
<evidence type="ECO:0000259" key="4">
    <source>
        <dbReference type="Pfam" id="PF00891"/>
    </source>
</evidence>
<evidence type="ECO:0000256" key="3">
    <source>
        <dbReference type="ARBA" id="ARBA00022691"/>
    </source>
</evidence>
<dbReference type="Pfam" id="PF00891">
    <property type="entry name" value="Methyltransf_2"/>
    <property type="match status" value="1"/>
</dbReference>
<evidence type="ECO:0000259" key="5">
    <source>
        <dbReference type="Pfam" id="PF08100"/>
    </source>
</evidence>
<proteinExistence type="predicted"/>
<gene>
    <name evidence="6" type="ORF">JOF36_005992</name>
</gene>
<evidence type="ECO:0000313" key="6">
    <source>
        <dbReference type="EMBL" id="MBP2370296.1"/>
    </source>
</evidence>
<accession>A0ABS4W292</accession>
<dbReference type="EMBL" id="JAGINU010000001">
    <property type="protein sequence ID" value="MBP2370296.1"/>
    <property type="molecule type" value="Genomic_DNA"/>
</dbReference>
<dbReference type="InterPro" id="IPR029063">
    <property type="entry name" value="SAM-dependent_MTases_sf"/>
</dbReference>
<name>A0ABS4W292_9PSEU</name>
<dbReference type="Gene3D" id="1.10.287.1350">
    <property type="match status" value="1"/>
</dbReference>
<dbReference type="Gene3D" id="3.40.50.150">
    <property type="entry name" value="Vaccinia Virus protein VP39"/>
    <property type="match status" value="1"/>
</dbReference>
<dbReference type="Proteomes" id="UP001519295">
    <property type="component" value="Unassembled WGS sequence"/>
</dbReference>
<reference evidence="6 7" key="1">
    <citation type="submission" date="2021-03" db="EMBL/GenBank/DDBJ databases">
        <title>Sequencing the genomes of 1000 actinobacteria strains.</title>
        <authorList>
            <person name="Klenk H.-P."/>
        </authorList>
    </citation>
    <scope>NUCLEOTIDE SEQUENCE [LARGE SCALE GENOMIC DNA]</scope>
    <source>
        <strain evidence="6 7">DSM 45256</strain>
    </source>
</reference>
<keyword evidence="1" id="KW-0489">Methyltransferase</keyword>
<dbReference type="CDD" id="cd02440">
    <property type="entry name" value="AdoMet_MTases"/>
    <property type="match status" value="1"/>
</dbReference>